<reference evidence="1" key="2">
    <citation type="journal article" date="2015" name="Fish Shellfish Immunol.">
        <title>Early steps in the European eel (Anguilla anguilla)-Vibrio vulnificus interaction in the gills: Role of the RtxA13 toxin.</title>
        <authorList>
            <person name="Callol A."/>
            <person name="Pajuelo D."/>
            <person name="Ebbesson L."/>
            <person name="Teles M."/>
            <person name="MacKenzie S."/>
            <person name="Amaro C."/>
        </authorList>
    </citation>
    <scope>NUCLEOTIDE SEQUENCE</scope>
</reference>
<proteinExistence type="predicted"/>
<protein>
    <submittedName>
        <fullName evidence="1">Uncharacterized protein</fullName>
    </submittedName>
</protein>
<name>A0A0E9U4X4_ANGAN</name>
<evidence type="ECO:0000313" key="1">
    <source>
        <dbReference type="EMBL" id="JAH60782.1"/>
    </source>
</evidence>
<dbReference type="EMBL" id="GBXM01047795">
    <property type="protein sequence ID" value="JAH60782.1"/>
    <property type="molecule type" value="Transcribed_RNA"/>
</dbReference>
<organism evidence="1">
    <name type="scientific">Anguilla anguilla</name>
    <name type="common">European freshwater eel</name>
    <name type="synonym">Muraena anguilla</name>
    <dbReference type="NCBI Taxonomy" id="7936"/>
    <lineage>
        <taxon>Eukaryota</taxon>
        <taxon>Metazoa</taxon>
        <taxon>Chordata</taxon>
        <taxon>Craniata</taxon>
        <taxon>Vertebrata</taxon>
        <taxon>Euteleostomi</taxon>
        <taxon>Actinopterygii</taxon>
        <taxon>Neopterygii</taxon>
        <taxon>Teleostei</taxon>
        <taxon>Anguilliformes</taxon>
        <taxon>Anguillidae</taxon>
        <taxon>Anguilla</taxon>
    </lineage>
</organism>
<dbReference type="AlphaFoldDB" id="A0A0E9U4X4"/>
<reference evidence="1" key="1">
    <citation type="submission" date="2014-11" db="EMBL/GenBank/DDBJ databases">
        <authorList>
            <person name="Amaro Gonzalez C."/>
        </authorList>
    </citation>
    <scope>NUCLEOTIDE SEQUENCE</scope>
</reference>
<accession>A0A0E9U4X4</accession>
<sequence>MSPHYRHGAQGAPDRAQLR</sequence>